<dbReference type="Pfam" id="PF02673">
    <property type="entry name" value="BacA"/>
    <property type="match status" value="1"/>
</dbReference>
<keyword evidence="10 14" id="KW-0046">Antibiotic resistance</keyword>
<keyword evidence="8 14" id="KW-1133">Transmembrane helix</keyword>
<keyword evidence="5 14" id="KW-1003">Cell membrane</keyword>
<feature type="transmembrane region" description="Helical" evidence="14">
    <location>
        <begin position="114"/>
        <end position="135"/>
    </location>
</feature>
<comment type="miscellaneous">
    <text evidence="14">Bacitracin is thought to be involved in the inhibition of peptidoglycan synthesis by sequestering undecaprenyl diphosphate, thereby reducing the pool of lipid carrier available.</text>
</comment>
<keyword evidence="14" id="KW-0133">Cell shape</keyword>
<protein>
    <recommendedName>
        <fullName evidence="4 14">Undecaprenyl-diphosphatase</fullName>
        <ecNumber evidence="3 14">3.6.1.27</ecNumber>
    </recommendedName>
    <alternativeName>
        <fullName evidence="12 14">Bacitracin resistance protein</fullName>
    </alternativeName>
    <alternativeName>
        <fullName evidence="11 14">Undecaprenyl pyrophosphate phosphatase</fullName>
    </alternativeName>
</protein>
<evidence type="ECO:0000256" key="5">
    <source>
        <dbReference type="ARBA" id="ARBA00022475"/>
    </source>
</evidence>
<dbReference type="PANTHER" id="PTHR30622">
    <property type="entry name" value="UNDECAPRENYL-DIPHOSPHATASE"/>
    <property type="match status" value="1"/>
</dbReference>
<evidence type="ECO:0000256" key="2">
    <source>
        <dbReference type="ARBA" id="ARBA00010621"/>
    </source>
</evidence>
<comment type="function">
    <text evidence="14">Catalyzes the dephosphorylation of undecaprenyl diphosphate (UPP). Confers resistance to bacitracin.</text>
</comment>
<feature type="transmembrane region" description="Helical" evidence="14">
    <location>
        <begin position="227"/>
        <end position="252"/>
    </location>
</feature>
<comment type="similarity">
    <text evidence="2 14">Belongs to the UppP family.</text>
</comment>
<evidence type="ECO:0000256" key="6">
    <source>
        <dbReference type="ARBA" id="ARBA00022692"/>
    </source>
</evidence>
<evidence type="ECO:0000256" key="10">
    <source>
        <dbReference type="ARBA" id="ARBA00023251"/>
    </source>
</evidence>
<evidence type="ECO:0000256" key="1">
    <source>
        <dbReference type="ARBA" id="ARBA00004651"/>
    </source>
</evidence>
<dbReference type="RefSeq" id="WP_023977273.1">
    <property type="nucleotide sequence ID" value="NZ_CBLX010000009.1"/>
</dbReference>
<comment type="catalytic activity">
    <reaction evidence="13 14">
        <text>di-trans,octa-cis-undecaprenyl diphosphate + H2O = di-trans,octa-cis-undecaprenyl phosphate + phosphate + H(+)</text>
        <dbReference type="Rhea" id="RHEA:28094"/>
        <dbReference type="ChEBI" id="CHEBI:15377"/>
        <dbReference type="ChEBI" id="CHEBI:15378"/>
        <dbReference type="ChEBI" id="CHEBI:43474"/>
        <dbReference type="ChEBI" id="CHEBI:58405"/>
        <dbReference type="ChEBI" id="CHEBI:60392"/>
        <dbReference type="EC" id="3.6.1.27"/>
    </reaction>
</comment>
<dbReference type="AlphaFoldDB" id="A0A060QJV1"/>
<evidence type="ECO:0000256" key="3">
    <source>
        <dbReference type="ARBA" id="ARBA00012374"/>
    </source>
</evidence>
<dbReference type="NCBIfam" id="NF001397">
    <property type="entry name" value="PRK00281.3-4"/>
    <property type="match status" value="1"/>
</dbReference>
<evidence type="ECO:0000256" key="4">
    <source>
        <dbReference type="ARBA" id="ARBA00021581"/>
    </source>
</evidence>
<dbReference type="HAMAP" id="MF_01006">
    <property type="entry name" value="Undec_diphosphatase"/>
    <property type="match status" value="1"/>
</dbReference>
<dbReference type="InterPro" id="IPR003824">
    <property type="entry name" value="UppP"/>
</dbReference>
<organism evidence="15 16">
    <name type="scientific">Asaia bogorensis</name>
    <dbReference type="NCBI Taxonomy" id="91915"/>
    <lineage>
        <taxon>Bacteria</taxon>
        <taxon>Pseudomonadati</taxon>
        <taxon>Pseudomonadota</taxon>
        <taxon>Alphaproteobacteria</taxon>
        <taxon>Acetobacterales</taxon>
        <taxon>Acetobacteraceae</taxon>
        <taxon>Asaia</taxon>
    </lineage>
</organism>
<evidence type="ECO:0000256" key="12">
    <source>
        <dbReference type="ARBA" id="ARBA00032932"/>
    </source>
</evidence>
<keyword evidence="7 14" id="KW-0378">Hydrolase</keyword>
<dbReference type="GO" id="GO:0050380">
    <property type="term" value="F:undecaprenyl-diphosphatase activity"/>
    <property type="evidence" value="ECO:0007669"/>
    <property type="project" value="UniProtKB-UniRule"/>
</dbReference>
<evidence type="ECO:0000256" key="13">
    <source>
        <dbReference type="ARBA" id="ARBA00047594"/>
    </source>
</evidence>
<feature type="transmembrane region" description="Helical" evidence="14">
    <location>
        <begin position="258"/>
        <end position="280"/>
    </location>
</feature>
<dbReference type="Proteomes" id="UP000027583">
    <property type="component" value="Unassembled WGS sequence"/>
</dbReference>
<dbReference type="GO" id="GO:0005886">
    <property type="term" value="C:plasma membrane"/>
    <property type="evidence" value="ECO:0007669"/>
    <property type="project" value="UniProtKB-SubCell"/>
</dbReference>
<feature type="transmembrane region" description="Helical" evidence="14">
    <location>
        <begin position="44"/>
        <end position="66"/>
    </location>
</feature>
<evidence type="ECO:0000256" key="11">
    <source>
        <dbReference type="ARBA" id="ARBA00032707"/>
    </source>
</evidence>
<reference evidence="15 16" key="1">
    <citation type="journal article" date="2014" name="Genome Biol. Evol.">
        <title>Acetic acid bacteria genomes reveal functional traits for adaptation to life in insect guts.</title>
        <authorList>
            <person name="Chouaia B."/>
            <person name="Gaiarsa S."/>
            <person name="Crotti E."/>
            <person name="Comandatore F."/>
            <person name="Degli Esposti M."/>
            <person name="Ricci I."/>
            <person name="Alma A."/>
            <person name="Favia G."/>
            <person name="Bandi C."/>
            <person name="Daffonchio D."/>
        </authorList>
    </citation>
    <scope>NUCLEOTIDE SEQUENCE [LARGE SCALE GENOMIC DNA]</scope>
    <source>
        <strain evidence="15 16">SF2.1</strain>
    </source>
</reference>
<evidence type="ECO:0000256" key="14">
    <source>
        <dbReference type="HAMAP-Rule" id="MF_01006"/>
    </source>
</evidence>
<comment type="subcellular location">
    <subcellularLocation>
        <location evidence="1 14">Cell membrane</location>
        <topology evidence="1 14">Multi-pass membrane protein</topology>
    </subcellularLocation>
</comment>
<dbReference type="GO" id="GO:0008360">
    <property type="term" value="P:regulation of cell shape"/>
    <property type="evidence" value="ECO:0007669"/>
    <property type="project" value="UniProtKB-KW"/>
</dbReference>
<keyword evidence="14" id="KW-0573">Peptidoglycan synthesis</keyword>
<evidence type="ECO:0000313" key="15">
    <source>
        <dbReference type="EMBL" id="CDG39546.1"/>
    </source>
</evidence>
<dbReference type="GO" id="GO:0071555">
    <property type="term" value="P:cell wall organization"/>
    <property type="evidence" value="ECO:0007669"/>
    <property type="project" value="UniProtKB-KW"/>
</dbReference>
<sequence length="281" mass="30691">MTLLQALVLAIVQGLTELFPVSSLGHAVLLPALLHWNLDERSELFLPFLTMLHFGTLVALFCFFWRDWLAIFTGAIGMHGAARREEAIRILVLLVVATIPVVIFGAAFEHKLKVIFGTPAAVAIFLILNGVILLVTEWMRSYKGRMPQRAIADMSARDAVVIGLWQCLALFPGISRSGSTINAGLVCGLNHETAARFSLLMAQPAVLAATVHEAWQLRHMSVSPDMIRISIIAAIAAGVTALISTAVLLRYFRNHERWALSPFAFYCMGAGAVSLVALVLF</sequence>
<dbReference type="GO" id="GO:0009252">
    <property type="term" value="P:peptidoglycan biosynthetic process"/>
    <property type="evidence" value="ECO:0007669"/>
    <property type="project" value="UniProtKB-KW"/>
</dbReference>
<dbReference type="GO" id="GO:0046677">
    <property type="term" value="P:response to antibiotic"/>
    <property type="evidence" value="ECO:0007669"/>
    <property type="project" value="UniProtKB-UniRule"/>
</dbReference>
<dbReference type="EMBL" id="CBLX010000009">
    <property type="protein sequence ID" value="CDG39546.1"/>
    <property type="molecule type" value="Genomic_DNA"/>
</dbReference>
<accession>A0A060QJV1</accession>
<proteinExistence type="inferred from homology"/>
<dbReference type="PANTHER" id="PTHR30622:SF4">
    <property type="entry name" value="UNDECAPRENYL-DIPHOSPHATASE"/>
    <property type="match status" value="1"/>
</dbReference>
<reference evidence="15 16" key="2">
    <citation type="journal article" date="2014" name="PLoS ONE">
        <title>Evolution of mitochondria reconstructed from the energy metabolism of living bacteria.</title>
        <authorList>
            <person name="Degli Esposti M."/>
            <person name="Chouaia B."/>
            <person name="Comandatore F."/>
            <person name="Crotti E."/>
            <person name="Sassera D."/>
            <person name="Lievens P.M."/>
            <person name="Daffonchio D."/>
            <person name="Bandi C."/>
        </authorList>
    </citation>
    <scope>NUCLEOTIDE SEQUENCE [LARGE SCALE GENOMIC DNA]</scope>
    <source>
        <strain evidence="15 16">SF2.1</strain>
    </source>
</reference>
<dbReference type="EC" id="3.6.1.27" evidence="3 14"/>
<keyword evidence="9 14" id="KW-0472">Membrane</keyword>
<feature type="transmembrane region" description="Helical" evidence="14">
    <location>
        <begin position="87"/>
        <end position="108"/>
    </location>
</feature>
<keyword evidence="14" id="KW-0961">Cell wall biogenesis/degradation</keyword>
<evidence type="ECO:0000256" key="9">
    <source>
        <dbReference type="ARBA" id="ARBA00023136"/>
    </source>
</evidence>
<dbReference type="eggNOG" id="COG1968">
    <property type="taxonomic scope" value="Bacteria"/>
</dbReference>
<name>A0A060QJV1_9PROT</name>
<evidence type="ECO:0000256" key="8">
    <source>
        <dbReference type="ARBA" id="ARBA00022989"/>
    </source>
</evidence>
<gene>
    <name evidence="14" type="primary">uppP</name>
    <name evidence="15" type="ORF">ASAP_1501</name>
</gene>
<evidence type="ECO:0000313" key="16">
    <source>
        <dbReference type="Proteomes" id="UP000027583"/>
    </source>
</evidence>
<comment type="caution">
    <text evidence="15">The sequence shown here is derived from an EMBL/GenBank/DDBJ whole genome shotgun (WGS) entry which is preliminary data.</text>
</comment>
<evidence type="ECO:0000256" key="7">
    <source>
        <dbReference type="ARBA" id="ARBA00022801"/>
    </source>
</evidence>
<keyword evidence="6 14" id="KW-0812">Transmembrane</keyword>